<evidence type="ECO:0000313" key="1">
    <source>
        <dbReference type="EMBL" id="KRX04060.1"/>
    </source>
</evidence>
<dbReference type="Proteomes" id="UP000054937">
    <property type="component" value="Unassembled WGS sequence"/>
</dbReference>
<dbReference type="AlphaFoldDB" id="A0A0V0QPE6"/>
<comment type="caution">
    <text evidence="1">The sequence shown here is derived from an EMBL/GenBank/DDBJ whole genome shotgun (WGS) entry which is preliminary data.</text>
</comment>
<proteinExistence type="predicted"/>
<organism evidence="1 2">
    <name type="scientific">Pseudocohnilembus persalinus</name>
    <name type="common">Ciliate</name>
    <dbReference type="NCBI Taxonomy" id="266149"/>
    <lineage>
        <taxon>Eukaryota</taxon>
        <taxon>Sar</taxon>
        <taxon>Alveolata</taxon>
        <taxon>Ciliophora</taxon>
        <taxon>Intramacronucleata</taxon>
        <taxon>Oligohymenophorea</taxon>
        <taxon>Scuticociliatia</taxon>
        <taxon>Philasterida</taxon>
        <taxon>Pseudocohnilembidae</taxon>
        <taxon>Pseudocohnilembus</taxon>
    </lineage>
</organism>
<protein>
    <submittedName>
        <fullName evidence="1">Uncharacterized protein</fullName>
    </submittedName>
</protein>
<dbReference type="InParanoid" id="A0A0V0QPE6"/>
<sequence length="365" mass="43612">MDYYNHYYDSSDSDFDSSQTIYEMFEEAFYVKSYPRRWSKLCQIKYKINDIINVQPKIDPQMMWKSLLRYMIVSKFVLQDEVKQTNLEKNFKKDLINIKTNQDVELVYTMIDKLEHNAKFLEITWKDVEYFSKLEIDNKQDEVNAICDDKNIVDSTFLNQIQNEINEISHLKMGFMHQQKNQLVQLQKSKLQLLSQDIKTIELYFAKEIKKIVSQIVEKMFLPIINQSSLLYKIDILGVYLNILKSTYEPEEIKYYCDLIKIKKQKYPFLWRQSIYNTFDDQVENILLEKAQLFIQPFDVKPKSLGSQFSFNQRKSNSEVPEFKASKDDFGYVSDISYNGPEFKISKEQKLKFSDQIEQWLIDGI</sequence>
<dbReference type="EMBL" id="LDAU01000122">
    <property type="protein sequence ID" value="KRX04060.1"/>
    <property type="molecule type" value="Genomic_DNA"/>
</dbReference>
<reference evidence="1 2" key="1">
    <citation type="journal article" date="2015" name="Sci. Rep.">
        <title>Genome of the facultative scuticociliatosis pathogen Pseudocohnilembus persalinus provides insight into its virulence through horizontal gene transfer.</title>
        <authorList>
            <person name="Xiong J."/>
            <person name="Wang G."/>
            <person name="Cheng J."/>
            <person name="Tian M."/>
            <person name="Pan X."/>
            <person name="Warren A."/>
            <person name="Jiang C."/>
            <person name="Yuan D."/>
            <person name="Miao W."/>
        </authorList>
    </citation>
    <scope>NUCLEOTIDE SEQUENCE [LARGE SCALE GENOMIC DNA]</scope>
    <source>
        <strain evidence="1">36N120E</strain>
    </source>
</reference>
<gene>
    <name evidence="1" type="ORF">PPERSA_12507</name>
</gene>
<keyword evidence="2" id="KW-1185">Reference proteome</keyword>
<accession>A0A0V0QPE6</accession>
<evidence type="ECO:0000313" key="2">
    <source>
        <dbReference type="Proteomes" id="UP000054937"/>
    </source>
</evidence>
<name>A0A0V0QPE6_PSEPJ</name>